<evidence type="ECO:0000256" key="4">
    <source>
        <dbReference type="ARBA" id="ARBA00023136"/>
    </source>
</evidence>
<feature type="transmembrane region" description="Helical" evidence="5">
    <location>
        <begin position="189"/>
        <end position="211"/>
    </location>
</feature>
<feature type="transmembrane region" description="Helical" evidence="5">
    <location>
        <begin position="366"/>
        <end position="387"/>
    </location>
</feature>
<feature type="transmembrane region" description="Helical" evidence="5">
    <location>
        <begin position="99"/>
        <end position="119"/>
    </location>
</feature>
<dbReference type="GO" id="GO:0005886">
    <property type="term" value="C:plasma membrane"/>
    <property type="evidence" value="ECO:0007669"/>
    <property type="project" value="TreeGrafter"/>
</dbReference>
<feature type="transmembrane region" description="Helical" evidence="5">
    <location>
        <begin position="292"/>
        <end position="308"/>
    </location>
</feature>
<evidence type="ECO:0000256" key="2">
    <source>
        <dbReference type="ARBA" id="ARBA00022692"/>
    </source>
</evidence>
<feature type="transmembrane region" description="Helical" evidence="5">
    <location>
        <begin position="156"/>
        <end position="177"/>
    </location>
</feature>
<proteinExistence type="predicted"/>
<evidence type="ECO:0000313" key="7">
    <source>
        <dbReference type="EMBL" id="CZR62124.1"/>
    </source>
</evidence>
<dbReference type="Pfam" id="PF07690">
    <property type="entry name" value="MFS_1"/>
    <property type="match status" value="1"/>
</dbReference>
<dbReference type="InterPro" id="IPR011701">
    <property type="entry name" value="MFS"/>
</dbReference>
<dbReference type="OrthoDB" id="4708003at2759"/>
<feature type="transmembrane region" description="Helical" evidence="5">
    <location>
        <begin position="456"/>
        <end position="480"/>
    </location>
</feature>
<keyword evidence="8" id="KW-1185">Reference proteome</keyword>
<protein>
    <recommendedName>
        <fullName evidence="6">Major facilitator superfamily (MFS) profile domain-containing protein</fullName>
    </recommendedName>
</protein>
<evidence type="ECO:0000256" key="5">
    <source>
        <dbReference type="SAM" id="Phobius"/>
    </source>
</evidence>
<feature type="transmembrane region" description="Helical" evidence="5">
    <location>
        <begin position="533"/>
        <end position="550"/>
    </location>
</feature>
<dbReference type="STRING" id="576137.A0A1L7XAS3"/>
<dbReference type="EMBL" id="FJOG01000020">
    <property type="protein sequence ID" value="CZR62124.1"/>
    <property type="molecule type" value="Genomic_DNA"/>
</dbReference>
<keyword evidence="2 5" id="KW-0812">Transmembrane</keyword>
<feature type="transmembrane region" description="Helical" evidence="5">
    <location>
        <begin position="131"/>
        <end position="150"/>
    </location>
</feature>
<feature type="transmembrane region" description="Helical" evidence="5">
    <location>
        <begin position="217"/>
        <end position="240"/>
    </location>
</feature>
<evidence type="ECO:0000256" key="1">
    <source>
        <dbReference type="ARBA" id="ARBA00004141"/>
    </source>
</evidence>
<keyword evidence="4 5" id="KW-0472">Membrane</keyword>
<dbReference type="PANTHER" id="PTHR23501">
    <property type="entry name" value="MAJOR FACILITATOR SUPERFAMILY"/>
    <property type="match status" value="1"/>
</dbReference>
<dbReference type="InterPro" id="IPR020846">
    <property type="entry name" value="MFS_dom"/>
</dbReference>
<accession>A0A1L7XAS3</accession>
<feature type="transmembrane region" description="Helical" evidence="5">
    <location>
        <begin position="329"/>
        <end position="354"/>
    </location>
</feature>
<dbReference type="SUPFAM" id="SSF103473">
    <property type="entry name" value="MFS general substrate transporter"/>
    <property type="match status" value="1"/>
</dbReference>
<feature type="transmembrane region" description="Helical" evidence="5">
    <location>
        <begin position="261"/>
        <end position="280"/>
    </location>
</feature>
<feature type="transmembrane region" description="Helical" evidence="5">
    <location>
        <begin position="394"/>
        <end position="411"/>
    </location>
</feature>
<evidence type="ECO:0000256" key="3">
    <source>
        <dbReference type="ARBA" id="ARBA00022989"/>
    </source>
</evidence>
<feature type="transmembrane region" description="Helical" evidence="5">
    <location>
        <begin position="423"/>
        <end position="444"/>
    </location>
</feature>
<dbReference type="GO" id="GO:0022857">
    <property type="term" value="F:transmembrane transporter activity"/>
    <property type="evidence" value="ECO:0007669"/>
    <property type="project" value="InterPro"/>
</dbReference>
<evidence type="ECO:0000259" key="6">
    <source>
        <dbReference type="PROSITE" id="PS50850"/>
    </source>
</evidence>
<gene>
    <name evidence="7" type="ORF">PAC_12021</name>
</gene>
<comment type="subcellular location">
    <subcellularLocation>
        <location evidence="1">Membrane</location>
        <topology evidence="1">Multi-pass membrane protein</topology>
    </subcellularLocation>
</comment>
<sequence>MPSIYSPLGEEAFRLPEHGTSYSLDTYRNEDFDSQADTLGGSREAMVVGDKSSEHEMYSKDFRFYLVIVGMSVTWLVRGMDDTIVTTITPQLANAFHDIGQIGWFTSAYLFPQAALMLLFGKVSLTANLRFMWGASSGIFLIGSIISIVAQNGTVFILGRAVTGLGVAASCPAGLTILTHITTASERPFYIAIIVGVQALSLSMGAILGGVITEKSNYRICFVLNFPLGAVGAFLVCFFFRQPAQKWEKMSWAVALQSYDPAGCFLLVLSTLSLLLGLEFVAETDNWKDPRVIVFLVIAGLSGIGLVLQQRSGDRNAKFVPPGILNREVSLALVMGFLIVSAYQLTLSYLAVYFETVKGFSAIRTGFSILPTLIFSALSSVVTGVGLRFSRYANPYMLGSCILLILGSLLLMSADEDTTNARIFMSEIIFGIGTGIGELLAVGFAQQHVAPELQALTLSLTMMIQLLGGAVAVTIGGTIFNTQLAARLKDSSLTKVQQEQVAAAIADPQSLRGTLPDVVFQSVIKHYSESIDVTFMVSAIIAGAALLVVVHQKWIVLS</sequence>
<dbReference type="PROSITE" id="PS50850">
    <property type="entry name" value="MFS"/>
    <property type="match status" value="1"/>
</dbReference>
<keyword evidence="3 5" id="KW-1133">Transmembrane helix</keyword>
<dbReference type="Gene3D" id="1.20.1250.20">
    <property type="entry name" value="MFS general substrate transporter like domains"/>
    <property type="match status" value="1"/>
</dbReference>
<feature type="domain" description="Major facilitator superfamily (MFS) profile" evidence="6">
    <location>
        <begin position="67"/>
        <end position="557"/>
    </location>
</feature>
<dbReference type="InterPro" id="IPR036259">
    <property type="entry name" value="MFS_trans_sf"/>
</dbReference>
<evidence type="ECO:0000313" key="8">
    <source>
        <dbReference type="Proteomes" id="UP000184330"/>
    </source>
</evidence>
<dbReference type="Proteomes" id="UP000184330">
    <property type="component" value="Unassembled WGS sequence"/>
</dbReference>
<feature type="transmembrane region" description="Helical" evidence="5">
    <location>
        <begin position="62"/>
        <end position="79"/>
    </location>
</feature>
<dbReference type="PANTHER" id="PTHR23501:SF198">
    <property type="entry name" value="AZOLE RESISTANCE PROTEIN 1-RELATED"/>
    <property type="match status" value="1"/>
</dbReference>
<reference evidence="7 8" key="1">
    <citation type="submission" date="2016-03" db="EMBL/GenBank/DDBJ databases">
        <authorList>
            <person name="Ploux O."/>
        </authorList>
    </citation>
    <scope>NUCLEOTIDE SEQUENCE [LARGE SCALE GENOMIC DNA]</scope>
    <source>
        <strain evidence="7 8">UAMH 11012</strain>
    </source>
</reference>
<organism evidence="7 8">
    <name type="scientific">Phialocephala subalpina</name>
    <dbReference type="NCBI Taxonomy" id="576137"/>
    <lineage>
        <taxon>Eukaryota</taxon>
        <taxon>Fungi</taxon>
        <taxon>Dikarya</taxon>
        <taxon>Ascomycota</taxon>
        <taxon>Pezizomycotina</taxon>
        <taxon>Leotiomycetes</taxon>
        <taxon>Helotiales</taxon>
        <taxon>Mollisiaceae</taxon>
        <taxon>Phialocephala</taxon>
        <taxon>Phialocephala fortinii species complex</taxon>
    </lineage>
</organism>
<dbReference type="AlphaFoldDB" id="A0A1L7XAS3"/>
<name>A0A1L7XAS3_9HELO</name>